<evidence type="ECO:0000256" key="7">
    <source>
        <dbReference type="ARBA" id="ARBA00023136"/>
    </source>
</evidence>
<keyword evidence="10" id="KW-1185">Reference proteome</keyword>
<feature type="transmembrane region" description="Helical" evidence="8">
    <location>
        <begin position="137"/>
        <end position="155"/>
    </location>
</feature>
<dbReference type="PANTHER" id="PTHR30269">
    <property type="entry name" value="TRANSMEMBRANE PROTEIN YFCA"/>
    <property type="match status" value="1"/>
</dbReference>
<dbReference type="EMBL" id="UNQJ01000009">
    <property type="protein sequence ID" value="SYZ33556.1"/>
    <property type="molecule type" value="Genomic_DNA"/>
</dbReference>
<dbReference type="RefSeq" id="WP_197720641.1">
    <property type="nucleotide sequence ID" value="NZ_LR134442.1"/>
</dbReference>
<feature type="transmembrane region" description="Helical" evidence="8">
    <location>
        <begin position="112"/>
        <end position="131"/>
    </location>
</feature>
<dbReference type="GO" id="GO:0005886">
    <property type="term" value="C:plasma membrane"/>
    <property type="evidence" value="ECO:0007669"/>
    <property type="project" value="UniProtKB-SubCell"/>
</dbReference>
<evidence type="ECO:0000256" key="1">
    <source>
        <dbReference type="ARBA" id="ARBA00004651"/>
    </source>
</evidence>
<organism evidence="9 10">
    <name type="scientific">Propionibacterium australiense</name>
    <dbReference type="NCBI Taxonomy" id="119981"/>
    <lineage>
        <taxon>Bacteria</taxon>
        <taxon>Bacillati</taxon>
        <taxon>Actinomycetota</taxon>
        <taxon>Actinomycetes</taxon>
        <taxon>Propionibacteriales</taxon>
        <taxon>Propionibacteriaceae</taxon>
        <taxon>Propionibacterium</taxon>
    </lineage>
</organism>
<keyword evidence="6 8" id="KW-1133">Transmembrane helix</keyword>
<keyword evidence="4 8" id="KW-1003">Cell membrane</keyword>
<evidence type="ECO:0000256" key="4">
    <source>
        <dbReference type="ARBA" id="ARBA00022475"/>
    </source>
</evidence>
<dbReference type="InterPro" id="IPR002781">
    <property type="entry name" value="TM_pro_TauE-like"/>
</dbReference>
<name>A0A383S8G3_9ACTN</name>
<protein>
    <recommendedName>
        <fullName evidence="8">Probable membrane transporter protein</fullName>
    </recommendedName>
</protein>
<sequence>MSQRIHRATAPAAGLARDRVPTVEPEGVVRRLRSRHVTAMSLLVVLAASVVAGLIGYLTGLASLVSYPMLLAVGLPPVSANVTNTIGMVSVGLGSTIKGAGTYMPGMSRRQVLAQGFIAGLGGLTGGFLLLISGDGVFEHIVPFLVLMAAVLLLAGPRIKRIRSDGTWPVWLYDVLLYLVCIYGGYFGAGSGVIFMALTTLATSLSFDQAVWFKTTLMSVSNLAAGLYFVFSGEVNWPVALALAIGFFAGGWLGPVVQRFLPEKVLRWVIGVGGIGLACYLWFSA</sequence>
<accession>A0A383S8G3</accession>
<gene>
    <name evidence="9" type="ORF">PROPAUS_1475</name>
</gene>
<dbReference type="Proteomes" id="UP000263928">
    <property type="component" value="Unassembled WGS sequence"/>
</dbReference>
<proteinExistence type="inferred from homology"/>
<feature type="transmembrane region" description="Helical" evidence="8">
    <location>
        <begin position="210"/>
        <end position="230"/>
    </location>
</feature>
<keyword evidence="7 8" id="KW-0472">Membrane</keyword>
<keyword evidence="3" id="KW-0813">Transport</keyword>
<feature type="transmembrane region" description="Helical" evidence="8">
    <location>
        <begin position="237"/>
        <end position="253"/>
    </location>
</feature>
<evidence type="ECO:0000256" key="2">
    <source>
        <dbReference type="ARBA" id="ARBA00009142"/>
    </source>
</evidence>
<feature type="transmembrane region" description="Helical" evidence="8">
    <location>
        <begin position="78"/>
        <end position="100"/>
    </location>
</feature>
<dbReference type="InterPro" id="IPR052017">
    <property type="entry name" value="TSUP"/>
</dbReference>
<feature type="transmembrane region" description="Helical" evidence="8">
    <location>
        <begin position="175"/>
        <end position="198"/>
    </location>
</feature>
<evidence type="ECO:0000256" key="5">
    <source>
        <dbReference type="ARBA" id="ARBA00022692"/>
    </source>
</evidence>
<evidence type="ECO:0000256" key="8">
    <source>
        <dbReference type="RuleBase" id="RU363041"/>
    </source>
</evidence>
<feature type="transmembrane region" description="Helical" evidence="8">
    <location>
        <begin position="265"/>
        <end position="283"/>
    </location>
</feature>
<evidence type="ECO:0000256" key="6">
    <source>
        <dbReference type="ARBA" id="ARBA00022989"/>
    </source>
</evidence>
<dbReference type="PANTHER" id="PTHR30269:SF0">
    <property type="entry name" value="MEMBRANE TRANSPORTER PROTEIN YFCA-RELATED"/>
    <property type="match status" value="1"/>
</dbReference>
<reference evidence="10" key="1">
    <citation type="submission" date="2018-08" db="EMBL/GenBank/DDBJ databases">
        <authorList>
            <person name="Hornung B."/>
        </authorList>
    </citation>
    <scope>NUCLEOTIDE SEQUENCE [LARGE SCALE GENOMIC DNA]</scope>
</reference>
<feature type="transmembrane region" description="Helical" evidence="8">
    <location>
        <begin position="37"/>
        <end position="58"/>
    </location>
</feature>
<evidence type="ECO:0000313" key="9">
    <source>
        <dbReference type="EMBL" id="SYZ33556.1"/>
    </source>
</evidence>
<dbReference type="Pfam" id="PF01925">
    <property type="entry name" value="TauE"/>
    <property type="match status" value="1"/>
</dbReference>
<comment type="subcellular location">
    <subcellularLocation>
        <location evidence="1 8">Cell membrane</location>
        <topology evidence="1 8">Multi-pass membrane protein</topology>
    </subcellularLocation>
</comment>
<dbReference type="AlphaFoldDB" id="A0A383S8G3"/>
<evidence type="ECO:0000256" key="3">
    <source>
        <dbReference type="ARBA" id="ARBA00022448"/>
    </source>
</evidence>
<evidence type="ECO:0000313" key="10">
    <source>
        <dbReference type="Proteomes" id="UP000263928"/>
    </source>
</evidence>
<keyword evidence="5 8" id="KW-0812">Transmembrane</keyword>
<comment type="similarity">
    <text evidence="2 8">Belongs to the 4-toluene sulfonate uptake permease (TSUP) (TC 2.A.102) family.</text>
</comment>